<protein>
    <submittedName>
        <fullName evidence="6">N-acetylmuramoyl-L-alanine amidase family protein</fullName>
    </submittedName>
</protein>
<dbReference type="SMART" id="SM00701">
    <property type="entry name" value="PGRP"/>
    <property type="match status" value="1"/>
</dbReference>
<evidence type="ECO:0000313" key="6">
    <source>
        <dbReference type="EMBL" id="EUA49015.1"/>
    </source>
</evidence>
<dbReference type="CDD" id="cd06583">
    <property type="entry name" value="PGRP"/>
    <property type="match status" value="1"/>
</dbReference>
<keyword evidence="3" id="KW-0732">Signal</keyword>
<feature type="signal peptide" evidence="3">
    <location>
        <begin position="1"/>
        <end position="22"/>
    </location>
</feature>
<evidence type="ECO:0000313" key="7">
    <source>
        <dbReference type="Proteomes" id="UP000020103"/>
    </source>
</evidence>
<feature type="compositionally biased region" description="Low complexity" evidence="2">
    <location>
        <begin position="576"/>
        <end position="588"/>
    </location>
</feature>
<dbReference type="SMART" id="SM00644">
    <property type="entry name" value="Ami_2"/>
    <property type="match status" value="1"/>
</dbReference>
<feature type="region of interest" description="Disordered" evidence="2">
    <location>
        <begin position="554"/>
        <end position="594"/>
    </location>
</feature>
<dbReference type="InterPro" id="IPR015510">
    <property type="entry name" value="PGRP"/>
</dbReference>
<evidence type="ECO:0000259" key="4">
    <source>
        <dbReference type="SMART" id="SM00644"/>
    </source>
</evidence>
<feature type="region of interest" description="Disordered" evidence="2">
    <location>
        <begin position="154"/>
        <end position="174"/>
    </location>
</feature>
<gene>
    <name evidence="6" type="ORF">I543_0216</name>
</gene>
<evidence type="ECO:0000256" key="3">
    <source>
        <dbReference type="SAM" id="SignalP"/>
    </source>
</evidence>
<feature type="domain" description="N-acetylmuramoyl-L-alanine amidase" evidence="4">
    <location>
        <begin position="230"/>
        <end position="394"/>
    </location>
</feature>
<comment type="caution">
    <text evidence="6">The sequence shown here is derived from an EMBL/GenBank/DDBJ whole genome shotgun (WGS) entry which is preliminary data.</text>
</comment>
<dbReference type="Pfam" id="PF01510">
    <property type="entry name" value="Amidase_2"/>
    <property type="match status" value="1"/>
</dbReference>
<comment type="similarity">
    <text evidence="1">Belongs to the N-acetylmuramoyl-L-alanine amidase 2 family.</text>
</comment>
<dbReference type="InterPro" id="IPR002502">
    <property type="entry name" value="Amidase_domain"/>
</dbReference>
<dbReference type="InterPro" id="IPR036505">
    <property type="entry name" value="Amidase/PGRP_sf"/>
</dbReference>
<evidence type="ECO:0000256" key="1">
    <source>
        <dbReference type="ARBA" id="ARBA00007553"/>
    </source>
</evidence>
<dbReference type="PANTHER" id="PTHR11022">
    <property type="entry name" value="PEPTIDOGLYCAN RECOGNITION PROTEIN"/>
    <property type="match status" value="1"/>
</dbReference>
<dbReference type="Pfam" id="PF08310">
    <property type="entry name" value="LGFP"/>
    <property type="match status" value="1"/>
</dbReference>
<organism evidence="6 7">
    <name type="scientific">Mycobacteroides abscessus 21</name>
    <dbReference type="NCBI Taxonomy" id="1299324"/>
    <lineage>
        <taxon>Bacteria</taxon>
        <taxon>Bacillati</taxon>
        <taxon>Actinomycetota</taxon>
        <taxon>Actinomycetes</taxon>
        <taxon>Mycobacteriales</taxon>
        <taxon>Mycobacteriaceae</taxon>
        <taxon>Mycobacteroides</taxon>
        <taxon>Mycobacteroides abscessus</taxon>
    </lineage>
</organism>
<proteinExistence type="inferred from homology"/>
<feature type="compositionally biased region" description="Basic residues" evidence="2">
    <location>
        <begin position="564"/>
        <end position="575"/>
    </location>
</feature>
<dbReference type="InterPro" id="IPR006619">
    <property type="entry name" value="PGRP_domain_met/bac"/>
</dbReference>
<dbReference type="Gene3D" id="3.40.80.10">
    <property type="entry name" value="Peptidoglycan recognition protein-like"/>
    <property type="match status" value="1"/>
</dbReference>
<dbReference type="EMBL" id="JAOF01000001">
    <property type="protein sequence ID" value="EUA49015.1"/>
    <property type="molecule type" value="Genomic_DNA"/>
</dbReference>
<sequence>MPMRVSKMPVRRQLALAVAATATVMTVSVVDHIKSGQAEETAITSQSLQNAATHDVLTSEVGLPGPSTPATVHDIQQADSFSLIAVRGEDLSSLDVSVRAQQTDGSWGQWYELDPVESGDPAAEHKGIPAATEPVFVGSTHSAQVAVQPKYGANVKSPKADNRRTPADAGLGYRPASIEQPLTTGLDAILISPKLAPPDAARFEERWSAPVALPQAGPRIITRAQWGANESDRCPPVYNRDVRAGVVHHTAGSNNYSPYDSAAIIRAIYAYHTKTLKWCDIAYNVLVDKYGQIFEGRFGGITNNVQGAHTGGFNEHSWGIALIGDFTRDEPSPAMLQAAGRILGWRLRLAGVDPRGQVDLASEGGPFTTVPGGKVVTLPTIFTHRDVGNTECPGEAAYRLIPRLRDIAAGAANGEPPDLVDSLRGGAIYDTWTRLGSAESDLGAPTSVEQQAVGEARFATFRNGAMYFSPGTGAHPVVGAIYHAWAETDFERGPLGLPVTDEIGEPNIIVQNFQNGSLIYDRASGRVSSVINGETREILGVAPVAQNALPEQFSAPAAPAAPPRPHRLRLPRRRPSSSSHPPTSEPAALSPTSVREPWPRHRRYWWRSPHWQPRAPPGVRYPSPLRGPPIATWRRHWACHRRQ</sequence>
<dbReference type="GO" id="GO:0008745">
    <property type="term" value="F:N-acetylmuramoyl-L-alanine amidase activity"/>
    <property type="evidence" value="ECO:0007669"/>
    <property type="project" value="InterPro"/>
</dbReference>
<dbReference type="GO" id="GO:0008270">
    <property type="term" value="F:zinc ion binding"/>
    <property type="evidence" value="ECO:0007669"/>
    <property type="project" value="InterPro"/>
</dbReference>
<accession>A0A829Q8N2</accession>
<dbReference type="Proteomes" id="UP000020103">
    <property type="component" value="Unassembled WGS sequence"/>
</dbReference>
<dbReference type="GO" id="GO:0009253">
    <property type="term" value="P:peptidoglycan catabolic process"/>
    <property type="evidence" value="ECO:0007669"/>
    <property type="project" value="InterPro"/>
</dbReference>
<dbReference type="AlphaFoldDB" id="A0A829Q8N2"/>
<name>A0A829Q8N2_9MYCO</name>
<dbReference type="SUPFAM" id="SSF55846">
    <property type="entry name" value="N-acetylmuramoyl-L-alanine amidase-like"/>
    <property type="match status" value="1"/>
</dbReference>
<dbReference type="PANTHER" id="PTHR11022:SF41">
    <property type="entry name" value="PEPTIDOGLYCAN-RECOGNITION PROTEIN LC-RELATED"/>
    <property type="match status" value="1"/>
</dbReference>
<dbReference type="InterPro" id="IPR013207">
    <property type="entry name" value="LGFP"/>
</dbReference>
<evidence type="ECO:0000259" key="5">
    <source>
        <dbReference type="SMART" id="SM00701"/>
    </source>
</evidence>
<reference evidence="6 7" key="1">
    <citation type="submission" date="2013-12" db="EMBL/GenBank/DDBJ databases">
        <authorList>
            <person name="Madinger N."/>
            <person name="Lenaerts A."/>
            <person name="Ordway D."/>
            <person name="DeGroote M.A."/>
            <person name="Parker T."/>
            <person name="Sizemore C."/>
            <person name="Tallon L.J."/>
            <person name="Sadzewicz L.K."/>
            <person name="Sengamalay N."/>
            <person name="Fraser C.M."/>
            <person name="Hine E."/>
            <person name="Shefchek K.A."/>
            <person name="Das S.P."/>
            <person name="Tettelin H."/>
        </authorList>
    </citation>
    <scope>NUCLEOTIDE SEQUENCE [LARGE SCALE GENOMIC DNA]</scope>
    <source>
        <strain evidence="6 7">21</strain>
    </source>
</reference>
<evidence type="ECO:0000256" key="2">
    <source>
        <dbReference type="SAM" id="MobiDB-lite"/>
    </source>
</evidence>
<feature type="chain" id="PRO_5039543437" evidence="3">
    <location>
        <begin position="23"/>
        <end position="643"/>
    </location>
</feature>
<feature type="domain" description="Peptidoglycan recognition protein family" evidence="5">
    <location>
        <begin position="218"/>
        <end position="365"/>
    </location>
</feature>